<dbReference type="PANTHER" id="PTHR45138">
    <property type="entry name" value="REGULATORY COMPONENTS OF SENSORY TRANSDUCTION SYSTEM"/>
    <property type="match status" value="1"/>
</dbReference>
<dbReference type="OrthoDB" id="9812260at2"/>
<dbReference type="Gene3D" id="3.30.70.270">
    <property type="match status" value="1"/>
</dbReference>
<dbReference type="SUPFAM" id="SSF55073">
    <property type="entry name" value="Nucleotide cyclase"/>
    <property type="match status" value="1"/>
</dbReference>
<dbReference type="GO" id="GO:0071555">
    <property type="term" value="P:cell wall organization"/>
    <property type="evidence" value="ECO:0007669"/>
    <property type="project" value="InterPro"/>
</dbReference>
<dbReference type="EC" id="2.7.7.65" evidence="2"/>
<dbReference type="NCBIfam" id="TIGR00254">
    <property type="entry name" value="GGDEF"/>
    <property type="match status" value="1"/>
</dbReference>
<feature type="transmembrane region" description="Helical" evidence="8">
    <location>
        <begin position="101"/>
        <end position="122"/>
    </location>
</feature>
<evidence type="ECO:0000259" key="9">
    <source>
        <dbReference type="PROSITE" id="PS50887"/>
    </source>
</evidence>
<comment type="subcellular location">
    <subcellularLocation>
        <location evidence="1">Cell membrane</location>
        <topology evidence="1">Multi-pass membrane protein</topology>
    </subcellularLocation>
</comment>
<evidence type="ECO:0000313" key="11">
    <source>
        <dbReference type="Proteomes" id="UP000019666"/>
    </source>
</evidence>
<evidence type="ECO:0000256" key="4">
    <source>
        <dbReference type="ARBA" id="ARBA00022692"/>
    </source>
</evidence>
<dbReference type="InterPro" id="IPR043128">
    <property type="entry name" value="Rev_trsase/Diguanyl_cyclase"/>
</dbReference>
<dbReference type="Pfam" id="PF00990">
    <property type="entry name" value="GGDEF"/>
    <property type="match status" value="1"/>
</dbReference>
<keyword evidence="5 8" id="KW-1133">Transmembrane helix</keyword>
<dbReference type="PANTHER" id="PTHR45138:SF9">
    <property type="entry name" value="DIGUANYLATE CYCLASE DGCM-RELATED"/>
    <property type="match status" value="1"/>
</dbReference>
<dbReference type="RefSeq" id="WP_051521491.1">
    <property type="nucleotide sequence ID" value="NZ_KK088604.1"/>
</dbReference>
<dbReference type="InterPro" id="IPR000160">
    <property type="entry name" value="GGDEF_dom"/>
</dbReference>
<keyword evidence="6 8" id="KW-0472">Membrane</keyword>
<dbReference type="Proteomes" id="UP000019666">
    <property type="component" value="Unassembled WGS sequence"/>
</dbReference>
<evidence type="ECO:0000256" key="3">
    <source>
        <dbReference type="ARBA" id="ARBA00022475"/>
    </source>
</evidence>
<dbReference type="InterPro" id="IPR050469">
    <property type="entry name" value="Diguanylate_Cyclase"/>
</dbReference>
<dbReference type="GO" id="GO:0052621">
    <property type="term" value="F:diguanylate cyclase activity"/>
    <property type="evidence" value="ECO:0007669"/>
    <property type="project" value="UniProtKB-EC"/>
</dbReference>
<evidence type="ECO:0000256" key="1">
    <source>
        <dbReference type="ARBA" id="ARBA00004651"/>
    </source>
</evidence>
<keyword evidence="11" id="KW-1185">Reference proteome</keyword>
<name>A0A017HJE5_9RHOB</name>
<reference evidence="10 11" key="1">
    <citation type="submission" date="2013-02" db="EMBL/GenBank/DDBJ databases">
        <authorList>
            <person name="Fiebig A."/>
            <person name="Goeker M."/>
            <person name="Klenk H.-P.P."/>
        </authorList>
    </citation>
    <scope>NUCLEOTIDE SEQUENCE [LARGE SCALE GENOMIC DNA]</scope>
    <source>
        <strain evidence="10 11">DSM 19309</strain>
    </source>
</reference>
<feature type="transmembrane region" description="Helical" evidence="8">
    <location>
        <begin position="75"/>
        <end position="95"/>
    </location>
</feature>
<evidence type="ECO:0000256" key="8">
    <source>
        <dbReference type="SAM" id="Phobius"/>
    </source>
</evidence>
<dbReference type="AlphaFoldDB" id="A0A017HJE5"/>
<evidence type="ECO:0000256" key="2">
    <source>
        <dbReference type="ARBA" id="ARBA00012528"/>
    </source>
</evidence>
<evidence type="ECO:0000256" key="5">
    <source>
        <dbReference type="ARBA" id="ARBA00022989"/>
    </source>
</evidence>
<dbReference type="InterPro" id="IPR029787">
    <property type="entry name" value="Nucleotide_cyclase"/>
</dbReference>
<dbReference type="GO" id="GO:1902201">
    <property type="term" value="P:negative regulation of bacterial-type flagellum-dependent cell motility"/>
    <property type="evidence" value="ECO:0007669"/>
    <property type="project" value="TreeGrafter"/>
</dbReference>
<dbReference type="EMBL" id="AOSK01000111">
    <property type="protein sequence ID" value="EYD74592.1"/>
    <property type="molecule type" value="Genomic_DNA"/>
</dbReference>
<feature type="transmembrane region" description="Helical" evidence="8">
    <location>
        <begin position="134"/>
        <end position="155"/>
    </location>
</feature>
<dbReference type="STRING" id="442562.Rumeso_03888"/>
<evidence type="ECO:0000256" key="6">
    <source>
        <dbReference type="ARBA" id="ARBA00023136"/>
    </source>
</evidence>
<accession>A0A017HJE5</accession>
<dbReference type="GO" id="GO:0000155">
    <property type="term" value="F:phosphorelay sensor kinase activity"/>
    <property type="evidence" value="ECO:0007669"/>
    <property type="project" value="InterPro"/>
</dbReference>
<keyword evidence="4 8" id="KW-0812">Transmembrane</keyword>
<feature type="transmembrane region" description="Helical" evidence="8">
    <location>
        <begin position="161"/>
        <end position="184"/>
    </location>
</feature>
<dbReference type="PATRIC" id="fig|442562.3.peg.3835"/>
<dbReference type="Pfam" id="PF07694">
    <property type="entry name" value="5TM-5TMR_LYT"/>
    <property type="match status" value="1"/>
</dbReference>
<sequence length="401" mass="42029">MIPATGAVRELAGSIALMALLAVAYGAVVRAGHSLVRVRVLLGFLFGGAAILAMLDRIPIEEGIFVDLRQLPVALAGGFLGWQGAAVATALPFAVRIGTGGAGMPAGAASILISGFAGLLWHHRTRGAPRRGPLAMLGLALLSSTYPAAWVLLPAPIVRDLLAVTLPLMLPLHVLGVLVVGSLIERERALHAREQLLRRDADQDALTGLLNRRGFERAIARLPLHGAGALLLLDLDHFKRINDLHGHPAGDAVLRATGRRLRAVLGRADLLARLGGEEFAVFLPDRTAAEAQDMARRLLMAVRAVPFALPGGGHVRVTTSVGGTLGRPASLDLLITQADAALYAAKRAGRDRCRFATGPLDLTDGPAFVPTCADCSLRDACCGGSDRPPGAPCWPLERPAA</sequence>
<dbReference type="HOGENOM" id="CLU_000445_11_1_5"/>
<evidence type="ECO:0000313" key="10">
    <source>
        <dbReference type="EMBL" id="EYD74592.1"/>
    </source>
</evidence>
<dbReference type="SMART" id="SM00267">
    <property type="entry name" value="GGDEF"/>
    <property type="match status" value="1"/>
</dbReference>
<feature type="domain" description="GGDEF" evidence="9">
    <location>
        <begin position="226"/>
        <end position="358"/>
    </location>
</feature>
<gene>
    <name evidence="10" type="ORF">Rumeso_03888</name>
</gene>
<keyword evidence="3" id="KW-1003">Cell membrane</keyword>
<proteinExistence type="predicted"/>
<dbReference type="GO" id="GO:0005886">
    <property type="term" value="C:plasma membrane"/>
    <property type="evidence" value="ECO:0007669"/>
    <property type="project" value="UniProtKB-SubCell"/>
</dbReference>
<organism evidence="10 11">
    <name type="scientific">Rubellimicrobium mesophilum DSM 19309</name>
    <dbReference type="NCBI Taxonomy" id="442562"/>
    <lineage>
        <taxon>Bacteria</taxon>
        <taxon>Pseudomonadati</taxon>
        <taxon>Pseudomonadota</taxon>
        <taxon>Alphaproteobacteria</taxon>
        <taxon>Rhodobacterales</taxon>
        <taxon>Roseobacteraceae</taxon>
        <taxon>Rubellimicrobium</taxon>
    </lineage>
</organism>
<feature type="transmembrane region" description="Helical" evidence="8">
    <location>
        <begin position="36"/>
        <end position="55"/>
    </location>
</feature>
<dbReference type="PROSITE" id="PS50887">
    <property type="entry name" value="GGDEF"/>
    <property type="match status" value="1"/>
</dbReference>
<protein>
    <recommendedName>
        <fullName evidence="2">diguanylate cyclase</fullName>
        <ecNumber evidence="2">2.7.7.65</ecNumber>
    </recommendedName>
</protein>
<dbReference type="CDD" id="cd01949">
    <property type="entry name" value="GGDEF"/>
    <property type="match status" value="1"/>
</dbReference>
<dbReference type="InterPro" id="IPR011620">
    <property type="entry name" value="Sig_transdc_His_kinase_LytS_TM"/>
</dbReference>
<dbReference type="GO" id="GO:0043709">
    <property type="term" value="P:cell adhesion involved in single-species biofilm formation"/>
    <property type="evidence" value="ECO:0007669"/>
    <property type="project" value="TreeGrafter"/>
</dbReference>
<comment type="caution">
    <text evidence="10">The sequence shown here is derived from an EMBL/GenBank/DDBJ whole genome shotgun (WGS) entry which is preliminary data.</text>
</comment>
<comment type="catalytic activity">
    <reaction evidence="7">
        <text>2 GTP = 3',3'-c-di-GMP + 2 diphosphate</text>
        <dbReference type="Rhea" id="RHEA:24898"/>
        <dbReference type="ChEBI" id="CHEBI:33019"/>
        <dbReference type="ChEBI" id="CHEBI:37565"/>
        <dbReference type="ChEBI" id="CHEBI:58805"/>
        <dbReference type="EC" id="2.7.7.65"/>
    </reaction>
</comment>
<evidence type="ECO:0000256" key="7">
    <source>
        <dbReference type="ARBA" id="ARBA00034247"/>
    </source>
</evidence>